<evidence type="ECO:0000313" key="1">
    <source>
        <dbReference type="EMBL" id="CEK56085.1"/>
    </source>
</evidence>
<organism evidence="1">
    <name type="scientific">Arion vulgaris</name>
    <dbReference type="NCBI Taxonomy" id="1028688"/>
    <lineage>
        <taxon>Eukaryota</taxon>
        <taxon>Metazoa</taxon>
        <taxon>Spiralia</taxon>
        <taxon>Lophotrochozoa</taxon>
        <taxon>Mollusca</taxon>
        <taxon>Gastropoda</taxon>
        <taxon>Heterobranchia</taxon>
        <taxon>Euthyneura</taxon>
        <taxon>Panpulmonata</taxon>
        <taxon>Eupulmonata</taxon>
        <taxon>Stylommatophora</taxon>
        <taxon>Helicina</taxon>
        <taxon>Arionoidea</taxon>
        <taxon>Arionidae</taxon>
        <taxon>Arion</taxon>
    </lineage>
</organism>
<gene>
    <name evidence="1" type="primary">ORF26759</name>
</gene>
<protein>
    <submittedName>
        <fullName evidence="1">Uncharacterized protein</fullName>
    </submittedName>
</protein>
<dbReference type="EMBL" id="HACG01009220">
    <property type="protein sequence ID" value="CEK56085.1"/>
    <property type="molecule type" value="Transcribed_RNA"/>
</dbReference>
<sequence length="94" mass="11124">KELKIKEKLVDATNNKIEVFWTLKKHELVGEDHNGRMHPGKEEDHRGDEFRMQLMILVSILLDCSAKNVIINPWCFYVYHHHVCLFVCLFVCTQ</sequence>
<proteinExistence type="predicted"/>
<name>A0A0B6YKR6_9EUPU</name>
<accession>A0A0B6YKR6</accession>
<feature type="non-terminal residue" evidence="1">
    <location>
        <position position="1"/>
    </location>
</feature>
<dbReference type="AlphaFoldDB" id="A0A0B6YKR6"/>
<reference evidence="1" key="1">
    <citation type="submission" date="2014-12" db="EMBL/GenBank/DDBJ databases">
        <title>Insight into the proteome of Arion vulgaris.</title>
        <authorList>
            <person name="Aradska J."/>
            <person name="Bulat T."/>
            <person name="Smidak R."/>
            <person name="Sarate P."/>
            <person name="Gangsoo J."/>
            <person name="Sialana F."/>
            <person name="Bilban M."/>
            <person name="Lubec G."/>
        </authorList>
    </citation>
    <scope>NUCLEOTIDE SEQUENCE</scope>
    <source>
        <tissue evidence="1">Skin</tissue>
    </source>
</reference>